<comment type="cofactor">
    <cofactor evidence="1">
        <name>heme</name>
        <dbReference type="ChEBI" id="CHEBI:30413"/>
    </cofactor>
</comment>
<feature type="transmembrane region" description="Helical" evidence="6">
    <location>
        <begin position="163"/>
        <end position="184"/>
    </location>
</feature>
<dbReference type="RefSeq" id="WP_153469164.1">
    <property type="nucleotide sequence ID" value="NZ_WBOF01000003.1"/>
</dbReference>
<dbReference type="GO" id="GO:0022904">
    <property type="term" value="P:respiratory electron transport chain"/>
    <property type="evidence" value="ECO:0007669"/>
    <property type="project" value="InterPro"/>
</dbReference>
<feature type="transmembrane region" description="Helical" evidence="6">
    <location>
        <begin position="105"/>
        <end position="128"/>
    </location>
</feature>
<evidence type="ECO:0000256" key="4">
    <source>
        <dbReference type="ARBA" id="ARBA00029351"/>
    </source>
</evidence>
<evidence type="ECO:0000256" key="6">
    <source>
        <dbReference type="SAM" id="Phobius"/>
    </source>
</evidence>
<evidence type="ECO:0000313" key="8">
    <source>
        <dbReference type="EMBL" id="MQS17142.1"/>
    </source>
</evidence>
<dbReference type="GO" id="GO:0016491">
    <property type="term" value="F:oxidoreductase activity"/>
    <property type="evidence" value="ECO:0007669"/>
    <property type="project" value="InterPro"/>
</dbReference>
<dbReference type="EMBL" id="WBOF01000003">
    <property type="protein sequence ID" value="MQS17142.1"/>
    <property type="molecule type" value="Genomic_DNA"/>
</dbReference>
<dbReference type="Proteomes" id="UP000450000">
    <property type="component" value="Unassembled WGS sequence"/>
</dbReference>
<dbReference type="AlphaFoldDB" id="A0A6N7KZS3"/>
<accession>A0A6N7KZS3</accession>
<protein>
    <recommendedName>
        <fullName evidence="3">Cytochrome bc1 complex cytochrome b subunit</fullName>
        <ecNumber evidence="2">7.1.1.8</ecNumber>
    </recommendedName>
    <alternativeName>
        <fullName evidence="5">Cytochrome bc1 reductase complex subunit QcrB</fullName>
    </alternativeName>
</protein>
<dbReference type="PROSITE" id="PS51002">
    <property type="entry name" value="CYTB_NTER"/>
    <property type="match status" value="1"/>
</dbReference>
<dbReference type="GO" id="GO:0008121">
    <property type="term" value="F:quinol-cytochrome-c reductase activity"/>
    <property type="evidence" value="ECO:0007669"/>
    <property type="project" value="UniProtKB-EC"/>
</dbReference>
<sequence length="203" mass="22495">MTSWTGAVRRFAVRRLPPEKLLPDAQPVYLASWIYLFGVLTLSSLVVVLVSGGVLALEGPGWWHASAVGKYVNSVHLWSAELFMAFMVIHLWGKFFMAAWRGRRALTWVTGAVTFLAAIATAFTGYLVQQNFDSQWISGQAKDALNAVGIGAWFNVLDFGQMLMWHIVLFPLVLVLLTAWHILLVRTRGIVPPIDAAPPETTS</sequence>
<dbReference type="InterPro" id="IPR027387">
    <property type="entry name" value="Cytb/b6-like_sf"/>
</dbReference>
<dbReference type="Gene3D" id="1.20.810.10">
    <property type="entry name" value="Cytochrome Bc1 Complex, Chain C"/>
    <property type="match status" value="1"/>
</dbReference>
<dbReference type="EC" id="7.1.1.8" evidence="2"/>
<feature type="transmembrane region" description="Helical" evidence="6">
    <location>
        <begin position="28"/>
        <end position="55"/>
    </location>
</feature>
<dbReference type="PANTHER" id="PTHR19271:SF16">
    <property type="entry name" value="CYTOCHROME B"/>
    <property type="match status" value="1"/>
</dbReference>
<comment type="caution">
    <text evidence="8">The sequence shown here is derived from an EMBL/GenBank/DDBJ whole genome shotgun (WGS) entry which is preliminary data.</text>
</comment>
<evidence type="ECO:0000256" key="1">
    <source>
        <dbReference type="ARBA" id="ARBA00001971"/>
    </source>
</evidence>
<keyword evidence="9" id="KW-1185">Reference proteome</keyword>
<evidence type="ECO:0000259" key="7">
    <source>
        <dbReference type="PROSITE" id="PS51002"/>
    </source>
</evidence>
<organism evidence="8 9">
    <name type="scientific">Streptomyces kaniharaensis</name>
    <dbReference type="NCBI Taxonomy" id="212423"/>
    <lineage>
        <taxon>Bacteria</taxon>
        <taxon>Bacillati</taxon>
        <taxon>Actinomycetota</taxon>
        <taxon>Actinomycetes</taxon>
        <taxon>Kitasatosporales</taxon>
        <taxon>Streptomycetaceae</taxon>
        <taxon>Streptomyces</taxon>
    </lineage>
</organism>
<dbReference type="OrthoDB" id="3823403at2"/>
<gene>
    <name evidence="8" type="ORF">F7Q99_34400</name>
</gene>
<feature type="transmembrane region" description="Helical" evidence="6">
    <location>
        <begin position="75"/>
        <end position="93"/>
    </location>
</feature>
<evidence type="ECO:0000256" key="2">
    <source>
        <dbReference type="ARBA" id="ARBA00012951"/>
    </source>
</evidence>
<dbReference type="InterPro" id="IPR005797">
    <property type="entry name" value="Cyt_b/b6_N"/>
</dbReference>
<evidence type="ECO:0000313" key="9">
    <source>
        <dbReference type="Proteomes" id="UP000450000"/>
    </source>
</evidence>
<keyword evidence="6" id="KW-0472">Membrane</keyword>
<dbReference type="Pfam" id="PF13631">
    <property type="entry name" value="Cytochrom_B_N_2"/>
    <property type="match status" value="1"/>
</dbReference>
<proteinExistence type="predicted"/>
<dbReference type="InterPro" id="IPR016174">
    <property type="entry name" value="Di-haem_cyt_TM"/>
</dbReference>
<name>A0A6N7KZS3_9ACTN</name>
<dbReference type="PANTHER" id="PTHR19271">
    <property type="entry name" value="CYTOCHROME B"/>
    <property type="match status" value="1"/>
</dbReference>
<feature type="domain" description="Cytochrome b/b6 N-terminal region profile" evidence="7">
    <location>
        <begin position="1"/>
        <end position="194"/>
    </location>
</feature>
<reference evidence="8 9" key="1">
    <citation type="submission" date="2019-09" db="EMBL/GenBank/DDBJ databases">
        <title>Genome Sequences of Streptomyces kaniharaensis ATCC 21070.</title>
        <authorList>
            <person name="Zhu W."/>
            <person name="De Crecy-Lagard V."/>
            <person name="Richards N.G."/>
        </authorList>
    </citation>
    <scope>NUCLEOTIDE SEQUENCE [LARGE SCALE GENOMIC DNA]</scope>
    <source>
        <strain evidence="8 9">SF-557</strain>
    </source>
</reference>
<dbReference type="GO" id="GO:0016020">
    <property type="term" value="C:membrane"/>
    <property type="evidence" value="ECO:0007669"/>
    <property type="project" value="InterPro"/>
</dbReference>
<comment type="catalytic activity">
    <reaction evidence="4">
        <text>a quinol + 2 Fe(III)-[cytochrome c](out) = a quinone + 2 Fe(II)-[cytochrome c](out) + 2 H(+)(out)</text>
        <dbReference type="Rhea" id="RHEA:11484"/>
        <dbReference type="Rhea" id="RHEA-COMP:10350"/>
        <dbReference type="Rhea" id="RHEA-COMP:14399"/>
        <dbReference type="ChEBI" id="CHEBI:15378"/>
        <dbReference type="ChEBI" id="CHEBI:24646"/>
        <dbReference type="ChEBI" id="CHEBI:29033"/>
        <dbReference type="ChEBI" id="CHEBI:29034"/>
        <dbReference type="ChEBI" id="CHEBI:132124"/>
        <dbReference type="EC" id="7.1.1.8"/>
    </reaction>
</comment>
<keyword evidence="6" id="KW-1133">Transmembrane helix</keyword>
<evidence type="ECO:0000256" key="3">
    <source>
        <dbReference type="ARBA" id="ARBA00016116"/>
    </source>
</evidence>
<evidence type="ECO:0000256" key="5">
    <source>
        <dbReference type="ARBA" id="ARBA00029568"/>
    </source>
</evidence>
<dbReference type="SUPFAM" id="SSF81342">
    <property type="entry name" value="Transmembrane di-heme cytochromes"/>
    <property type="match status" value="1"/>
</dbReference>
<keyword evidence="6" id="KW-0812">Transmembrane</keyword>